<organism evidence="9 10">
    <name type="scientific">Bacillus spongiae</name>
    <dbReference type="NCBI Taxonomy" id="2683610"/>
    <lineage>
        <taxon>Bacteria</taxon>
        <taxon>Bacillati</taxon>
        <taxon>Bacillota</taxon>
        <taxon>Bacilli</taxon>
        <taxon>Bacillales</taxon>
        <taxon>Bacillaceae</taxon>
        <taxon>Bacillus</taxon>
    </lineage>
</organism>
<dbReference type="InterPro" id="IPR011059">
    <property type="entry name" value="Metal-dep_hydrolase_composite"/>
</dbReference>
<evidence type="ECO:0000313" key="10">
    <source>
        <dbReference type="Proteomes" id="UP001312865"/>
    </source>
</evidence>
<evidence type="ECO:0000313" key="9">
    <source>
        <dbReference type="EMBL" id="MEI5907536.1"/>
    </source>
</evidence>
<comment type="catalytic activity">
    <reaction evidence="5 6">
        <text>adenine + H2O + H(+) = hypoxanthine + NH4(+)</text>
        <dbReference type="Rhea" id="RHEA:23688"/>
        <dbReference type="ChEBI" id="CHEBI:15377"/>
        <dbReference type="ChEBI" id="CHEBI:15378"/>
        <dbReference type="ChEBI" id="CHEBI:16708"/>
        <dbReference type="ChEBI" id="CHEBI:17368"/>
        <dbReference type="ChEBI" id="CHEBI:28938"/>
        <dbReference type="EC" id="3.5.4.2"/>
    </reaction>
</comment>
<dbReference type="SUPFAM" id="SSF51338">
    <property type="entry name" value="Composite domain of metallo-dependent hydrolases"/>
    <property type="match status" value="1"/>
</dbReference>
<feature type="domain" description="Amidohydrolase-related" evidence="7">
    <location>
        <begin position="67"/>
        <end position="346"/>
    </location>
</feature>
<feature type="domain" description="Adenine deaminase C-terminal" evidence="8">
    <location>
        <begin position="399"/>
        <end position="567"/>
    </location>
</feature>
<dbReference type="GO" id="GO:0000034">
    <property type="term" value="F:adenine deaminase activity"/>
    <property type="evidence" value="ECO:0007669"/>
    <property type="project" value="UniProtKB-EC"/>
</dbReference>
<keyword evidence="4 6" id="KW-0464">Manganese</keyword>
<dbReference type="HAMAP" id="MF_01518">
    <property type="entry name" value="Adenine_deamin"/>
    <property type="match status" value="1"/>
</dbReference>
<evidence type="ECO:0000256" key="1">
    <source>
        <dbReference type="ARBA" id="ARBA00006773"/>
    </source>
</evidence>
<dbReference type="EC" id="3.5.4.2" evidence="2 6"/>
<keyword evidence="10" id="KW-1185">Reference proteome</keyword>
<dbReference type="Proteomes" id="UP001312865">
    <property type="component" value="Unassembled WGS sequence"/>
</dbReference>
<accession>A0ABU8HDU3</accession>
<dbReference type="InterPro" id="IPR032466">
    <property type="entry name" value="Metal_Hydrolase"/>
</dbReference>
<dbReference type="Gene3D" id="2.30.40.10">
    <property type="entry name" value="Urease, subunit C, domain 1"/>
    <property type="match status" value="1"/>
</dbReference>
<dbReference type="NCBIfam" id="TIGR01178">
    <property type="entry name" value="ade"/>
    <property type="match status" value="1"/>
</dbReference>
<reference evidence="9 10" key="1">
    <citation type="journal article" date="2018" name="J. Microbiol.">
        <title>Bacillus spongiae sp. nov., isolated from sponge of Jeju Island.</title>
        <authorList>
            <person name="Lee G.E."/>
            <person name="Im W.T."/>
            <person name="Park J.S."/>
        </authorList>
    </citation>
    <scope>NUCLEOTIDE SEQUENCE [LARGE SCALE GENOMIC DNA]</scope>
    <source>
        <strain evidence="9 10">135PIL107-10</strain>
    </source>
</reference>
<dbReference type="PANTHER" id="PTHR11113">
    <property type="entry name" value="N-ACETYLGLUCOSAMINE-6-PHOSPHATE DEACETYLASE"/>
    <property type="match status" value="1"/>
</dbReference>
<dbReference type="InterPro" id="IPR006680">
    <property type="entry name" value="Amidohydro-rel"/>
</dbReference>
<dbReference type="Gene3D" id="3.20.20.140">
    <property type="entry name" value="Metal-dependent hydrolases"/>
    <property type="match status" value="1"/>
</dbReference>
<evidence type="ECO:0000259" key="8">
    <source>
        <dbReference type="Pfam" id="PF13382"/>
    </source>
</evidence>
<evidence type="ECO:0000259" key="7">
    <source>
        <dbReference type="Pfam" id="PF01979"/>
    </source>
</evidence>
<sequence>MQKKQQLTQLIKAASKDILADVVIKNGQIVDVFNGELLTGDIAIHDGMIVGIGEYDGKTIIDAKNQYICPGFIDAHVHIESSLISPSEFAKVVLPHGVTAIITDPHEIANVSGVEGIQYMVSNSENLPLEIFFMLPSSVPATPFEHNGATLLAEDLKPLLQKKQVLGLAEVMDFPSVKSAESSILDKLTMTSQIDGHGAGLDRDGINIYRAAGIQTDHEATTIQEAKERLQRGMHLLIREGSVAKDLSALLNVVTPHNMSRCMFCTDDKHLDDLITEGSIDHNVRLAIQLGLAPITAVTMASFNVAQCYGLQTKGAVAPGFEADLMFVDNLDSFNITSVYKAGKLVASEGKYVGESISSTPAKHSLTHTVQLPNLTTKQLEIKTTSSKANIIEIIPNSLVTKKVVEEVDVANNCFLPSLKNDQLKLAVIERHNGTGNIGLGIVKGFQLKEGAIATTIAHDSHNLVVTGTNDEDILCAISALEKMNGGLVFVKDGHVIASLSLPLAGLMSEDSYQKVNEELVQLKKTLIQSGFQPEFNPFLTLSFLTLPVIPELKLTDKGLFDVKTFQHIPVSL</sequence>
<comment type="cofactor">
    <cofactor evidence="6">
        <name>Mn(2+)</name>
        <dbReference type="ChEBI" id="CHEBI:29035"/>
    </cofactor>
</comment>
<name>A0ABU8HDU3_9BACI</name>
<dbReference type="Pfam" id="PF13382">
    <property type="entry name" value="Adenine_deam_C"/>
    <property type="match status" value="1"/>
</dbReference>
<dbReference type="CDD" id="cd01295">
    <property type="entry name" value="AdeC"/>
    <property type="match status" value="1"/>
</dbReference>
<dbReference type="EMBL" id="JBBAXC010000007">
    <property type="protein sequence ID" value="MEI5907536.1"/>
    <property type="molecule type" value="Genomic_DNA"/>
</dbReference>
<evidence type="ECO:0000256" key="5">
    <source>
        <dbReference type="ARBA" id="ARBA00047720"/>
    </source>
</evidence>
<keyword evidence="3 6" id="KW-0378">Hydrolase</keyword>
<comment type="similarity">
    <text evidence="1 6">Belongs to the metallo-dependent hydrolases superfamily. Adenine deaminase family.</text>
</comment>
<dbReference type="Pfam" id="PF01979">
    <property type="entry name" value="Amidohydro_1"/>
    <property type="match status" value="1"/>
</dbReference>
<dbReference type="PANTHER" id="PTHR11113:SF2">
    <property type="entry name" value="ADENINE DEAMINASE"/>
    <property type="match status" value="1"/>
</dbReference>
<protein>
    <recommendedName>
        <fullName evidence="2 6">Adenine deaminase</fullName>
        <shortName evidence="6">Adenase</shortName>
        <shortName evidence="6">Adenine aminase</shortName>
        <ecNumber evidence="2 6">3.5.4.2</ecNumber>
    </recommendedName>
</protein>
<dbReference type="RefSeq" id="WP_336586969.1">
    <property type="nucleotide sequence ID" value="NZ_JBBAXC010000007.1"/>
</dbReference>
<evidence type="ECO:0000256" key="3">
    <source>
        <dbReference type="ARBA" id="ARBA00022801"/>
    </source>
</evidence>
<evidence type="ECO:0000256" key="4">
    <source>
        <dbReference type="ARBA" id="ARBA00023211"/>
    </source>
</evidence>
<gene>
    <name evidence="6 9" type="primary">ade</name>
    <name evidence="9" type="ORF">WAK64_10745</name>
</gene>
<evidence type="ECO:0000256" key="6">
    <source>
        <dbReference type="HAMAP-Rule" id="MF_01518"/>
    </source>
</evidence>
<dbReference type="InterPro" id="IPR006679">
    <property type="entry name" value="Adenine_deam"/>
</dbReference>
<proteinExistence type="inferred from homology"/>
<dbReference type="SUPFAM" id="SSF51556">
    <property type="entry name" value="Metallo-dependent hydrolases"/>
    <property type="match status" value="1"/>
</dbReference>
<comment type="caution">
    <text evidence="9">The sequence shown here is derived from an EMBL/GenBank/DDBJ whole genome shotgun (WGS) entry which is preliminary data.</text>
</comment>
<evidence type="ECO:0000256" key="2">
    <source>
        <dbReference type="ARBA" id="ARBA00012782"/>
    </source>
</evidence>
<dbReference type="InterPro" id="IPR026912">
    <property type="entry name" value="Adenine_deam_C"/>
</dbReference>